<keyword evidence="3" id="KW-1185">Reference proteome</keyword>
<evidence type="ECO:0000313" key="2">
    <source>
        <dbReference type="EMBL" id="CAI9736595.1"/>
    </source>
</evidence>
<gene>
    <name evidence="2" type="ORF">OCTVUL_1B030691</name>
</gene>
<dbReference type="EMBL" id="OX597832">
    <property type="protein sequence ID" value="CAI9736595.1"/>
    <property type="molecule type" value="Genomic_DNA"/>
</dbReference>
<dbReference type="AlphaFoldDB" id="A0AA36FFK1"/>
<dbReference type="Proteomes" id="UP001162480">
    <property type="component" value="Chromosome 19"/>
</dbReference>
<reference evidence="2" key="1">
    <citation type="submission" date="2023-08" db="EMBL/GenBank/DDBJ databases">
        <authorList>
            <person name="Alioto T."/>
            <person name="Alioto T."/>
            <person name="Gomez Garrido J."/>
        </authorList>
    </citation>
    <scope>NUCLEOTIDE SEQUENCE</scope>
</reference>
<organism evidence="2 3">
    <name type="scientific">Octopus vulgaris</name>
    <name type="common">Common octopus</name>
    <dbReference type="NCBI Taxonomy" id="6645"/>
    <lineage>
        <taxon>Eukaryota</taxon>
        <taxon>Metazoa</taxon>
        <taxon>Spiralia</taxon>
        <taxon>Lophotrochozoa</taxon>
        <taxon>Mollusca</taxon>
        <taxon>Cephalopoda</taxon>
        <taxon>Coleoidea</taxon>
        <taxon>Octopodiformes</taxon>
        <taxon>Octopoda</taxon>
        <taxon>Incirrata</taxon>
        <taxon>Octopodidae</taxon>
        <taxon>Octopus</taxon>
    </lineage>
</organism>
<proteinExistence type="predicted"/>
<feature type="compositionally biased region" description="Basic residues" evidence="1">
    <location>
        <begin position="67"/>
        <end position="76"/>
    </location>
</feature>
<protein>
    <submittedName>
        <fullName evidence="2">Uncharacterized protein</fullName>
    </submittedName>
</protein>
<evidence type="ECO:0000313" key="3">
    <source>
        <dbReference type="Proteomes" id="UP001162480"/>
    </source>
</evidence>
<sequence>MRLFSQQALLLQKLKTSFEYWKSFYGGNCRSRCRLRHCHHRDRGQRSGRSGRRDIDELRPIQSRLLTQHKRERRQG</sequence>
<name>A0AA36FFK1_OCTVU</name>
<feature type="region of interest" description="Disordered" evidence="1">
    <location>
        <begin position="40"/>
        <end position="76"/>
    </location>
</feature>
<accession>A0AA36FFK1</accession>
<evidence type="ECO:0000256" key="1">
    <source>
        <dbReference type="SAM" id="MobiDB-lite"/>
    </source>
</evidence>